<evidence type="ECO:0000256" key="1">
    <source>
        <dbReference type="ARBA" id="ARBA00006500"/>
    </source>
</evidence>
<sequence length="249" mass="28661">MQKKAKKKMQELTTYTQTFRVKDTDCDLNGYLMPGAFLRMVQQLSTDHCEAIGLNQEFYEKNNAIFLMAKMALQWERVPRCGEVITLTTRPENCKRATYKRVTVAKDEQGNTLGLTDSRWVLVDPQARRIIRRPPEAFQNLPFGADVEEQLDMTIERPREVEQVGQAAAYYTFCDINGHLNNTRYADIACDALPLEQLQQRPVRRISISYHNEVPAGEHFQVQRGSTEKGWYVSGTREGKCCFEAELIL</sequence>
<feature type="domain" description="Acyl-ACP thioesterase N-terminal hotdog" evidence="8">
    <location>
        <begin position="14"/>
        <end position="138"/>
    </location>
</feature>
<dbReference type="InterPro" id="IPR045023">
    <property type="entry name" value="FATA/B"/>
</dbReference>
<evidence type="ECO:0000256" key="6">
    <source>
        <dbReference type="ARBA" id="ARBA00023098"/>
    </source>
</evidence>
<dbReference type="Pfam" id="PF01643">
    <property type="entry name" value="Acyl-ACP_TE"/>
    <property type="match status" value="1"/>
</dbReference>
<evidence type="ECO:0000256" key="5">
    <source>
        <dbReference type="ARBA" id="ARBA00022946"/>
    </source>
</evidence>
<evidence type="ECO:0000313" key="10">
    <source>
        <dbReference type="EMBL" id="TCL61302.1"/>
    </source>
</evidence>
<dbReference type="Gene3D" id="3.10.129.10">
    <property type="entry name" value="Hotdog Thioesterase"/>
    <property type="match status" value="1"/>
</dbReference>
<comment type="similarity">
    <text evidence="1">Belongs to the acyl-ACP thioesterase family.</text>
</comment>
<gene>
    <name evidence="10" type="ORF">EDD77_10240</name>
</gene>
<dbReference type="EMBL" id="SLUM01000002">
    <property type="protein sequence ID" value="TCL61302.1"/>
    <property type="molecule type" value="Genomic_DNA"/>
</dbReference>
<organism evidence="10 11">
    <name type="scientific">Allofournierella massiliensis</name>
    <dbReference type="NCBI Taxonomy" id="1650663"/>
    <lineage>
        <taxon>Bacteria</taxon>
        <taxon>Bacillati</taxon>
        <taxon>Bacillota</taxon>
        <taxon>Clostridia</taxon>
        <taxon>Eubacteriales</taxon>
        <taxon>Oscillospiraceae</taxon>
        <taxon>Allofournierella</taxon>
    </lineage>
</organism>
<dbReference type="Proteomes" id="UP000295184">
    <property type="component" value="Unassembled WGS sequence"/>
</dbReference>
<feature type="domain" description="Acyl-ACP thioesterase-like C-terminal" evidence="9">
    <location>
        <begin position="172"/>
        <end position="222"/>
    </location>
</feature>
<dbReference type="SUPFAM" id="SSF54637">
    <property type="entry name" value="Thioesterase/thiol ester dehydrase-isomerase"/>
    <property type="match status" value="2"/>
</dbReference>
<dbReference type="InterPro" id="IPR049427">
    <property type="entry name" value="Acyl-ACP_TE_C"/>
</dbReference>
<evidence type="ECO:0000259" key="8">
    <source>
        <dbReference type="Pfam" id="PF01643"/>
    </source>
</evidence>
<dbReference type="CDD" id="cd00586">
    <property type="entry name" value="4HBT"/>
    <property type="match status" value="1"/>
</dbReference>
<comment type="caution">
    <text evidence="10">The sequence shown here is derived from an EMBL/GenBank/DDBJ whole genome shotgun (WGS) entry which is preliminary data.</text>
</comment>
<reference evidence="10 11" key="1">
    <citation type="submission" date="2019-03" db="EMBL/GenBank/DDBJ databases">
        <title>Genomic Encyclopedia of Type Strains, Phase IV (KMG-IV): sequencing the most valuable type-strain genomes for metagenomic binning, comparative biology and taxonomic classification.</title>
        <authorList>
            <person name="Goeker M."/>
        </authorList>
    </citation>
    <scope>NUCLEOTIDE SEQUENCE [LARGE SCALE GENOMIC DNA]</scope>
    <source>
        <strain evidence="10 11">DSM 100451</strain>
    </source>
</reference>
<dbReference type="InterPro" id="IPR029069">
    <property type="entry name" value="HotDog_dom_sf"/>
</dbReference>
<evidence type="ECO:0000313" key="11">
    <source>
        <dbReference type="Proteomes" id="UP000295184"/>
    </source>
</evidence>
<dbReference type="PANTHER" id="PTHR31727:SF6">
    <property type="entry name" value="OLEOYL-ACYL CARRIER PROTEIN THIOESTERASE 1, CHLOROPLASTIC"/>
    <property type="match status" value="1"/>
</dbReference>
<dbReference type="GO" id="GO:0000036">
    <property type="term" value="F:acyl carrier activity"/>
    <property type="evidence" value="ECO:0007669"/>
    <property type="project" value="TreeGrafter"/>
</dbReference>
<evidence type="ECO:0000256" key="7">
    <source>
        <dbReference type="ARBA" id="ARBA00023160"/>
    </source>
</evidence>
<keyword evidence="3" id="KW-0378">Hydrolase</keyword>
<dbReference type="GO" id="GO:0016297">
    <property type="term" value="F:fatty acyl-[ACP] hydrolase activity"/>
    <property type="evidence" value="ECO:0007669"/>
    <property type="project" value="InterPro"/>
</dbReference>
<keyword evidence="2" id="KW-0444">Lipid biosynthesis</keyword>
<keyword evidence="6" id="KW-0443">Lipid metabolism</keyword>
<keyword evidence="7" id="KW-0275">Fatty acid biosynthesis</keyword>
<dbReference type="STRING" id="1650663.GCA_001486665_02874"/>
<name>A0A4R1R7K3_9FIRM</name>
<keyword evidence="4" id="KW-0276">Fatty acid metabolism</keyword>
<accession>A0A4R1R7K3</accession>
<dbReference type="AlphaFoldDB" id="A0A4R1R7K3"/>
<evidence type="ECO:0000259" key="9">
    <source>
        <dbReference type="Pfam" id="PF20791"/>
    </source>
</evidence>
<evidence type="ECO:0000256" key="2">
    <source>
        <dbReference type="ARBA" id="ARBA00022516"/>
    </source>
</evidence>
<evidence type="ECO:0000256" key="3">
    <source>
        <dbReference type="ARBA" id="ARBA00022801"/>
    </source>
</evidence>
<dbReference type="Pfam" id="PF20791">
    <property type="entry name" value="Acyl-ACP_TE_C"/>
    <property type="match status" value="1"/>
</dbReference>
<dbReference type="PANTHER" id="PTHR31727">
    <property type="entry name" value="OLEOYL-ACYL CARRIER PROTEIN THIOESTERASE 1, CHLOROPLASTIC"/>
    <property type="match status" value="1"/>
</dbReference>
<proteinExistence type="inferred from homology"/>
<dbReference type="InterPro" id="IPR002864">
    <property type="entry name" value="Acyl-ACP_thioesterase_NHD"/>
</dbReference>
<protein>
    <submittedName>
        <fullName evidence="10">Acyl-ACP thioesterase</fullName>
    </submittedName>
</protein>
<keyword evidence="5" id="KW-0809">Transit peptide</keyword>
<evidence type="ECO:0000256" key="4">
    <source>
        <dbReference type="ARBA" id="ARBA00022832"/>
    </source>
</evidence>